<keyword evidence="3 5" id="KW-1133">Transmembrane helix</keyword>
<feature type="transmembrane region" description="Helical" evidence="5">
    <location>
        <begin position="20"/>
        <end position="49"/>
    </location>
</feature>
<dbReference type="InterPro" id="IPR020846">
    <property type="entry name" value="MFS_dom"/>
</dbReference>
<evidence type="ECO:0000256" key="1">
    <source>
        <dbReference type="ARBA" id="ARBA00004141"/>
    </source>
</evidence>
<gene>
    <name evidence="8" type="ORF">AOG54_01440</name>
    <name evidence="7" type="ORF">SE19_04670</name>
</gene>
<evidence type="ECO:0000256" key="5">
    <source>
        <dbReference type="SAM" id="Phobius"/>
    </source>
</evidence>
<evidence type="ECO:0000313" key="9">
    <source>
        <dbReference type="Proteomes" id="UP000050320"/>
    </source>
</evidence>
<evidence type="ECO:0000313" key="7">
    <source>
        <dbReference type="EMBL" id="KPV46628.1"/>
    </source>
</evidence>
<proteinExistence type="predicted"/>
<organism evidence="7 10">
    <name type="scientific">Acidiplasma aeolicum</name>
    <dbReference type="NCBI Taxonomy" id="507754"/>
    <lineage>
        <taxon>Archaea</taxon>
        <taxon>Methanobacteriati</taxon>
        <taxon>Thermoplasmatota</taxon>
        <taxon>Thermoplasmata</taxon>
        <taxon>Thermoplasmatales</taxon>
        <taxon>Ferroplasmaceae</taxon>
        <taxon>Acidiplasma</taxon>
    </lineage>
</organism>
<reference evidence="8 9" key="2">
    <citation type="submission" date="2015-09" db="EMBL/GenBank/DDBJ databases">
        <title>Heavy metals and arsenic resistance mechanisms in polyextremophilic archaea of the family Ferroplasmaceae.</title>
        <authorList>
            <person name="Bulaev A.G."/>
            <person name="Kanygina A.V."/>
        </authorList>
    </citation>
    <scope>NUCLEOTIDE SEQUENCE [LARGE SCALE GENOMIC DNA]</scope>
    <source>
        <strain evidence="8 9">VT</strain>
    </source>
</reference>
<dbReference type="InterPro" id="IPR036259">
    <property type="entry name" value="MFS_trans_sf"/>
</dbReference>
<evidence type="ECO:0000313" key="8">
    <source>
        <dbReference type="EMBL" id="KQB33954.1"/>
    </source>
</evidence>
<comment type="caution">
    <text evidence="7">The sequence shown here is derived from an EMBL/GenBank/DDBJ whole genome shotgun (WGS) entry which is preliminary data.</text>
</comment>
<feature type="transmembrane region" description="Helical" evidence="5">
    <location>
        <begin position="88"/>
        <end position="106"/>
    </location>
</feature>
<dbReference type="Gene3D" id="1.20.1250.20">
    <property type="entry name" value="MFS general substrate transporter like domains"/>
    <property type="match status" value="1"/>
</dbReference>
<name>A0A0P9CUK1_9ARCH</name>
<feature type="transmembrane region" description="Helical" evidence="5">
    <location>
        <begin position="253"/>
        <end position="272"/>
    </location>
</feature>
<dbReference type="Proteomes" id="UP000050320">
    <property type="component" value="Unassembled WGS sequence"/>
</dbReference>
<feature type="transmembrane region" description="Helical" evidence="5">
    <location>
        <begin position="358"/>
        <end position="382"/>
    </location>
</feature>
<dbReference type="AlphaFoldDB" id="A0A0P9CUK1"/>
<dbReference type="Proteomes" id="UP000050515">
    <property type="component" value="Unassembled WGS sequence"/>
</dbReference>
<evidence type="ECO:0000256" key="2">
    <source>
        <dbReference type="ARBA" id="ARBA00022692"/>
    </source>
</evidence>
<keyword evidence="2 5" id="KW-0812">Transmembrane</keyword>
<dbReference type="SUPFAM" id="SSF103473">
    <property type="entry name" value="MFS general substrate transporter"/>
    <property type="match status" value="1"/>
</dbReference>
<keyword evidence="4 5" id="KW-0472">Membrane</keyword>
<dbReference type="RefSeq" id="WP_048101970.1">
    <property type="nucleotide sequence ID" value="NZ_JBBYJF010000001.1"/>
</dbReference>
<sequence>MTTVDEALDNAKSSKFHYKVLFVSGLGFFTDAYDLFIIGVVILILPLAGWNNISIFYKGLITSTALLSAIIGSVTFGRLLDYLGRKEIYGLELVMLIAGALGSAFLTPTNNILVFILWRFLLGVGIGGDYATSSTIMTEYSNTLNRGKFVGTIFSMQSFGLLAGPLISILFLTSGLSPSLTWRLLLAIGGIPAMLVIYFRRTMPEPPRYTADVRGDIKTAEKNLRSYTGIDAQSKRAEKVNAKWYDLFKDKKFLITLIGTAGTWFLMDWAFYGNSIMSNSILSFLVPSGLNGINAIILTNKYSALIFGIAAFPGYWVAVFTLDKIGRKKIQITGFLMMAISFGIIALFPGIISAAYVYYFLMIYGISYFFIMFGPNVTTFVYPPEVFPISTRGFGTGISAAGGKTGAFIGTFADTLILAFTNLSFLMWILSVLAILGCAMTVFLLPETKGKTLRESSGENRYMNQT</sequence>
<dbReference type="InterPro" id="IPR005829">
    <property type="entry name" value="Sugar_transporter_CS"/>
</dbReference>
<dbReference type="Pfam" id="PF00083">
    <property type="entry name" value="Sugar_tr"/>
    <property type="match status" value="1"/>
</dbReference>
<feature type="transmembrane region" description="Helical" evidence="5">
    <location>
        <begin position="302"/>
        <end position="322"/>
    </location>
</feature>
<dbReference type="GeneID" id="84221938"/>
<reference evidence="7 10" key="1">
    <citation type="submission" date="2015-09" db="EMBL/GenBank/DDBJ databases">
        <title>Draft genome sequence of Acidiplasma aeolicum DSM 18409.</title>
        <authorList>
            <person name="Hemp J."/>
        </authorList>
    </citation>
    <scope>NUCLEOTIDE SEQUENCE [LARGE SCALE GENOMIC DNA]</scope>
    <source>
        <strain evidence="7 10">V</strain>
    </source>
</reference>
<feature type="transmembrane region" description="Helical" evidence="5">
    <location>
        <begin position="425"/>
        <end position="445"/>
    </location>
</feature>
<feature type="transmembrane region" description="Helical" evidence="5">
    <location>
        <begin position="334"/>
        <end position="352"/>
    </location>
</feature>
<feature type="domain" description="Major facilitator superfamily (MFS) profile" evidence="6">
    <location>
        <begin position="20"/>
        <end position="449"/>
    </location>
</feature>
<dbReference type="GO" id="GO:0016020">
    <property type="term" value="C:membrane"/>
    <property type="evidence" value="ECO:0007669"/>
    <property type="project" value="UniProtKB-SubCell"/>
</dbReference>
<feature type="transmembrane region" description="Helical" evidence="5">
    <location>
        <begin position="180"/>
        <end position="199"/>
    </location>
</feature>
<protein>
    <submittedName>
        <fullName evidence="7">MFS transporter</fullName>
    </submittedName>
</protein>
<evidence type="ECO:0000259" key="6">
    <source>
        <dbReference type="PROSITE" id="PS50850"/>
    </source>
</evidence>
<evidence type="ECO:0000256" key="3">
    <source>
        <dbReference type="ARBA" id="ARBA00022989"/>
    </source>
</evidence>
<comment type="subcellular location">
    <subcellularLocation>
        <location evidence="1">Membrane</location>
        <topology evidence="1">Multi-pass membrane protein</topology>
    </subcellularLocation>
</comment>
<evidence type="ECO:0000313" key="10">
    <source>
        <dbReference type="Proteomes" id="UP000050515"/>
    </source>
</evidence>
<feature type="transmembrane region" description="Helical" evidence="5">
    <location>
        <begin position="112"/>
        <end position="132"/>
    </location>
</feature>
<dbReference type="InterPro" id="IPR005828">
    <property type="entry name" value="MFS_sugar_transport-like"/>
</dbReference>
<dbReference type="OrthoDB" id="117970at2157"/>
<keyword evidence="9" id="KW-1185">Reference proteome</keyword>
<dbReference type="PANTHER" id="PTHR24064">
    <property type="entry name" value="SOLUTE CARRIER FAMILY 22 MEMBER"/>
    <property type="match status" value="1"/>
</dbReference>
<dbReference type="PROSITE" id="PS00217">
    <property type="entry name" value="SUGAR_TRANSPORT_2"/>
    <property type="match status" value="1"/>
</dbReference>
<accession>A0A0P9CUK1</accession>
<dbReference type="PROSITE" id="PS50850">
    <property type="entry name" value="MFS"/>
    <property type="match status" value="1"/>
</dbReference>
<dbReference type="EMBL" id="LKBG01000264">
    <property type="protein sequence ID" value="KQB33954.1"/>
    <property type="molecule type" value="Genomic_DNA"/>
</dbReference>
<feature type="transmembrane region" description="Helical" evidence="5">
    <location>
        <begin position="153"/>
        <end position="174"/>
    </location>
</feature>
<evidence type="ECO:0000256" key="4">
    <source>
        <dbReference type="ARBA" id="ARBA00023136"/>
    </source>
</evidence>
<feature type="transmembrane region" description="Helical" evidence="5">
    <location>
        <begin position="55"/>
        <end position="76"/>
    </location>
</feature>
<dbReference type="EMBL" id="LJCQ01000206">
    <property type="protein sequence ID" value="KPV46628.1"/>
    <property type="molecule type" value="Genomic_DNA"/>
</dbReference>
<dbReference type="GO" id="GO:0022857">
    <property type="term" value="F:transmembrane transporter activity"/>
    <property type="evidence" value="ECO:0007669"/>
    <property type="project" value="InterPro"/>
</dbReference>
<dbReference type="PROSITE" id="PS00216">
    <property type="entry name" value="SUGAR_TRANSPORT_1"/>
    <property type="match status" value="1"/>
</dbReference>
<dbReference type="PATRIC" id="fig|507754.4.peg.1500"/>